<dbReference type="EMBL" id="CAJHNJ030000003">
    <property type="protein sequence ID" value="CAG9093170.1"/>
    <property type="molecule type" value="Genomic_DNA"/>
</dbReference>
<dbReference type="PROSITE" id="PS50096">
    <property type="entry name" value="IQ"/>
    <property type="match status" value="1"/>
</dbReference>
<dbReference type="SUPFAM" id="SSF54001">
    <property type="entry name" value="Cysteine proteinases"/>
    <property type="match status" value="1"/>
</dbReference>
<evidence type="ECO:0000313" key="6">
    <source>
        <dbReference type="Proteomes" id="UP000653454"/>
    </source>
</evidence>
<dbReference type="CDD" id="cd22307">
    <property type="entry name" value="Adgb_C_mid-like"/>
    <property type="match status" value="1"/>
</dbReference>
<dbReference type="InterPro" id="IPR053033">
    <property type="entry name" value="Androglobin-like"/>
</dbReference>
<feature type="compositionally biased region" description="Basic and acidic residues" evidence="2">
    <location>
        <begin position="499"/>
        <end position="512"/>
    </location>
</feature>
<comment type="caution">
    <text evidence="1">Lacks conserved residue(s) required for the propagation of feature annotation.</text>
</comment>
<sequence length="1188" mass="135192">MKSAKKSPKKASGKATDTTHLDKLQLPFTEVDPTECPFREFRDNELIPELWGAAPKPLSKSEDKKTSLDAAVWTDDQVQPLPRSARKDFFEWRQAKELAKEFYDAGVAVEDSDNLNMALLDVQTSYAEIIERSAFCRKFMSICYILEKQTGFVVEHQSESFTCALADGWRPKYHVYTPGLKPGGGHQHKPVYSKNGCYLVRLYYIGAWRCVWVNDLVPTDKEGHPLLPFHPIIKPLTSRIVKINLPPSSGGTVALWPLLLCKALLKLAAPDMSDAPEGSWEDEDMEGVNIFHALTGALVVTLADGLKNVDESWELLKSEVPVFEWENDDETIAGTAKTKSTKKSGKKSAEKGGKEKEGKSGKVSAKKSAKDKKKGEKDVSANKSRTLVCANLNNTKNYEPYILPGLVPAYEMILVVQMLRDLPLMKPLAEPELALWKYIRWIYWAKSHGLYLEHECPRTRFIKSTGLLKLSLATHLLDLQSTSSISHAFRATQRNSPLRKKEDASVKNKQQVDEAEQEDLEKRRYNEELRKWVLYDAYHQVLHSIDFICFPSTNNFFSSSSSVSRRNPRSTSKNINIPYPTDAPLYLVIHGKNAQALRVALTALHPRVLSNCGDQIKDYIEGTYLILEEFEWFKDNPTPKITAYMKTRGYESLQVTFAPGRHYCRVWVHSKLQWYLMMCSADNIQLGMRDEAMVAAMEQCPWIDQYLTGIAIAFSNWIGTTKTTESFAQLEKEFMNSYQPDLPWRDEISGFKRKYIHWMFKQALGRVLRQKMAPLDLFDINRVMRILLHDPEFGLADKNPALPTREFISKDPCDCSTTYDEVEITEDKLQKGDNATIKPNLSDRILEHIMNPVNLEGVSRICEVATEEISCEYLKKERYKIIKRHEAATVIQAYWRGTRVRIYLRSQYPPEIPSNVMKNVMDCVLGSVDALASVMNEFFRMFPSVKYAYSISSGLKGGCDLKQYTGSVQVTKNCRWVPLFRGLFFCHSPVKVHFALTVKDVNHRTYAMFDNDSLLPMPQNFNAHKTFDITPNVSGYTVIGHGILNEVKSDFEAEWKFTVLSSMADEFHICDDNAEEICKIAPLLPSLKFRITEIYVPNKRQILGGVLISVGKTESVTLRVVASDPKLEMIAVLRSQPSEDILEDISNCSGKGELFWPFIKLEQFPPLEKEESLPLPKSLSSTLKHRKV</sequence>
<gene>
    <name evidence="5" type="ORF">PLXY2_LOCUS1274</name>
</gene>
<evidence type="ECO:0000313" key="5">
    <source>
        <dbReference type="EMBL" id="CAG9093170.1"/>
    </source>
</evidence>
<feature type="region of interest" description="Disordered" evidence="2">
    <location>
        <begin position="1"/>
        <end position="26"/>
    </location>
</feature>
<dbReference type="AlphaFoldDB" id="A0A8S4D6S8"/>
<dbReference type="InterPro" id="IPR038765">
    <property type="entry name" value="Papain-like_cys_pep_sf"/>
</dbReference>
<feature type="region of interest" description="Disordered" evidence="2">
    <location>
        <begin position="490"/>
        <end position="518"/>
    </location>
</feature>
<organism evidence="5 6">
    <name type="scientific">Plutella xylostella</name>
    <name type="common">Diamondback moth</name>
    <name type="synonym">Plutella maculipennis</name>
    <dbReference type="NCBI Taxonomy" id="51655"/>
    <lineage>
        <taxon>Eukaryota</taxon>
        <taxon>Metazoa</taxon>
        <taxon>Ecdysozoa</taxon>
        <taxon>Arthropoda</taxon>
        <taxon>Hexapoda</taxon>
        <taxon>Insecta</taxon>
        <taxon>Pterygota</taxon>
        <taxon>Neoptera</taxon>
        <taxon>Endopterygota</taxon>
        <taxon>Lepidoptera</taxon>
        <taxon>Glossata</taxon>
        <taxon>Ditrysia</taxon>
        <taxon>Yponomeutoidea</taxon>
        <taxon>Plutellidae</taxon>
        <taxon>Plutella</taxon>
    </lineage>
</organism>
<protein>
    <submittedName>
        <fullName evidence="5">(diamondback moth) hypothetical protein</fullName>
    </submittedName>
</protein>
<evidence type="ECO:0000256" key="1">
    <source>
        <dbReference type="PROSITE-ProRule" id="PRU00239"/>
    </source>
</evidence>
<proteinExistence type="predicted"/>
<evidence type="ECO:0000259" key="4">
    <source>
        <dbReference type="PROSITE" id="PS52042"/>
    </source>
</evidence>
<feature type="compositionally biased region" description="Basic residues" evidence="2">
    <location>
        <begin position="1"/>
        <end position="12"/>
    </location>
</feature>
<feature type="domain" description="Globin" evidence="4">
    <location>
        <begin position="677"/>
        <end position="951"/>
    </location>
</feature>
<dbReference type="InterPro" id="IPR001300">
    <property type="entry name" value="Peptidase_C2_calpain_cat"/>
</dbReference>
<dbReference type="PROSITE" id="PS52042">
    <property type="entry name" value="GLOBIN_CP_ADGB"/>
    <property type="match status" value="1"/>
</dbReference>
<reference evidence="5" key="1">
    <citation type="submission" date="2020-11" db="EMBL/GenBank/DDBJ databases">
        <authorList>
            <person name="Whiteford S."/>
        </authorList>
    </citation>
    <scope>NUCLEOTIDE SEQUENCE</scope>
</reference>
<dbReference type="GO" id="GO:0004198">
    <property type="term" value="F:calcium-dependent cysteine-type endopeptidase activity"/>
    <property type="evidence" value="ECO:0007669"/>
    <property type="project" value="InterPro"/>
</dbReference>
<dbReference type="PANTHER" id="PTHR46298">
    <property type="entry name" value="ANDROGLOBIN"/>
    <property type="match status" value="1"/>
</dbReference>
<dbReference type="PANTHER" id="PTHR46298:SF1">
    <property type="entry name" value="ANDROGLOBIN"/>
    <property type="match status" value="1"/>
</dbReference>
<dbReference type="Pfam" id="PF22069">
    <property type="entry name" value="Androglobin_IV"/>
    <property type="match status" value="1"/>
</dbReference>
<dbReference type="Proteomes" id="UP000653454">
    <property type="component" value="Unassembled WGS sequence"/>
</dbReference>
<evidence type="ECO:0000259" key="3">
    <source>
        <dbReference type="PROSITE" id="PS50203"/>
    </source>
</evidence>
<dbReference type="PROSITE" id="PS50203">
    <property type="entry name" value="CALPAIN_CAT"/>
    <property type="match status" value="1"/>
</dbReference>
<feature type="domain" description="Calpain catalytic" evidence="3">
    <location>
        <begin position="45"/>
        <end position="289"/>
    </location>
</feature>
<comment type="caution">
    <text evidence="5">The sequence shown here is derived from an EMBL/GenBank/DDBJ whole genome shotgun (WGS) entry which is preliminary data.</text>
</comment>
<dbReference type="GO" id="GO:0006508">
    <property type="term" value="P:proteolysis"/>
    <property type="evidence" value="ECO:0007669"/>
    <property type="project" value="InterPro"/>
</dbReference>
<evidence type="ECO:0000256" key="2">
    <source>
        <dbReference type="SAM" id="MobiDB-lite"/>
    </source>
</evidence>
<feature type="compositionally biased region" description="Basic and acidic residues" evidence="2">
    <location>
        <begin position="347"/>
        <end position="360"/>
    </location>
</feature>
<accession>A0A8S4D6S8</accession>
<dbReference type="InterPro" id="IPR057249">
    <property type="entry name" value="Globin_CP_ADGB"/>
</dbReference>
<dbReference type="InterPro" id="IPR054094">
    <property type="entry name" value="Androglobin_IV"/>
</dbReference>
<feature type="region of interest" description="Disordered" evidence="2">
    <location>
        <begin position="334"/>
        <end position="379"/>
    </location>
</feature>
<keyword evidence="6" id="KW-1185">Reference proteome</keyword>
<name>A0A8S4D6S8_PLUXY</name>